<feature type="domain" description="CCHC-type" evidence="4">
    <location>
        <begin position="251"/>
        <end position="266"/>
    </location>
</feature>
<comment type="caution">
    <text evidence="5">The sequence shown here is derived from an EMBL/GenBank/DDBJ whole genome shotgun (WGS) entry which is preliminary data.</text>
</comment>
<dbReference type="SMART" id="SM00343">
    <property type="entry name" value="ZnF_C2HC"/>
    <property type="match status" value="1"/>
</dbReference>
<sequence>MAPSTPTTGPSSRLLSMKFMQRGAATADSVPSSEDGSSKRRKLSHQASKTPTRGAAADTEVDLFSQDKIKAAVEELEAKRKAAVEKRAAELSDSHWVLDMPTGTKGGAAAGAGAKAPLRVVYVGYGEIDRAGGDSDEEEAQDDVQTGRRITGNYKRKEDKAPPKDAQSGSSGGDSDSDEEGEISDDSDESQSPAPKAKDVKKKNGKFGKTAGQSEKKKKPAKPGRLVSISAGGGISQGGGGGALSRQAMECYSCNGLGHRSSNCPNKGRKRRAAPY</sequence>
<dbReference type="Proteomes" id="UP000838763">
    <property type="component" value="Unassembled WGS sequence"/>
</dbReference>
<dbReference type="EMBL" id="CALLCH030000020">
    <property type="protein sequence ID" value="CAI4219523.1"/>
    <property type="molecule type" value="Genomic_DNA"/>
</dbReference>
<gene>
    <name evidence="5" type="ORF">PPNO1_LOCUS9079</name>
</gene>
<keyword evidence="6" id="KW-1185">Reference proteome</keyword>
<evidence type="ECO:0000259" key="4">
    <source>
        <dbReference type="PROSITE" id="PS50158"/>
    </source>
</evidence>
<feature type="compositionally biased region" description="Basic residues" evidence="3">
    <location>
        <begin position="267"/>
        <end position="276"/>
    </location>
</feature>
<dbReference type="SUPFAM" id="SSF57756">
    <property type="entry name" value="Retrovirus zinc finger-like domains"/>
    <property type="match status" value="1"/>
</dbReference>
<evidence type="ECO:0000313" key="6">
    <source>
        <dbReference type="Proteomes" id="UP000838763"/>
    </source>
</evidence>
<dbReference type="GO" id="GO:0008270">
    <property type="term" value="F:zinc ion binding"/>
    <property type="evidence" value="ECO:0007669"/>
    <property type="project" value="UniProtKB-KW"/>
</dbReference>
<evidence type="ECO:0000256" key="1">
    <source>
        <dbReference type="PROSITE-ProRule" id="PRU00047"/>
    </source>
</evidence>
<protein>
    <recommendedName>
        <fullName evidence="4">CCHC-type domain-containing protein</fullName>
    </recommendedName>
</protein>
<feature type="compositionally biased region" description="Acidic residues" evidence="3">
    <location>
        <begin position="175"/>
        <end position="189"/>
    </location>
</feature>
<name>A0A9P1MG61_9PEZI</name>
<dbReference type="GO" id="GO:0003676">
    <property type="term" value="F:nucleic acid binding"/>
    <property type="evidence" value="ECO:0007669"/>
    <property type="project" value="InterPro"/>
</dbReference>
<dbReference type="Gene3D" id="4.10.60.10">
    <property type="entry name" value="Zinc finger, CCHC-type"/>
    <property type="match status" value="1"/>
</dbReference>
<proteinExistence type="predicted"/>
<keyword evidence="1" id="KW-0479">Metal-binding</keyword>
<dbReference type="OrthoDB" id="427960at2759"/>
<feature type="region of interest" description="Disordered" evidence="3">
    <location>
        <begin position="20"/>
        <end position="61"/>
    </location>
</feature>
<evidence type="ECO:0000313" key="5">
    <source>
        <dbReference type="EMBL" id="CAI4219523.1"/>
    </source>
</evidence>
<keyword evidence="2" id="KW-0175">Coiled coil</keyword>
<reference evidence="5" key="1">
    <citation type="submission" date="2022-11" db="EMBL/GenBank/DDBJ databases">
        <authorList>
            <person name="Scott C."/>
            <person name="Bruce N."/>
        </authorList>
    </citation>
    <scope>NUCLEOTIDE SEQUENCE</scope>
</reference>
<keyword evidence="1" id="KW-0863">Zinc-finger</keyword>
<dbReference type="AlphaFoldDB" id="A0A9P1MG61"/>
<feature type="coiled-coil region" evidence="2">
    <location>
        <begin position="66"/>
        <end position="93"/>
    </location>
</feature>
<keyword evidence="1" id="KW-0862">Zinc</keyword>
<dbReference type="InterPro" id="IPR036875">
    <property type="entry name" value="Znf_CCHC_sf"/>
</dbReference>
<evidence type="ECO:0000256" key="3">
    <source>
        <dbReference type="SAM" id="MobiDB-lite"/>
    </source>
</evidence>
<dbReference type="PROSITE" id="PS50158">
    <property type="entry name" value="ZF_CCHC"/>
    <property type="match status" value="1"/>
</dbReference>
<organism evidence="5 6">
    <name type="scientific">Parascedosporium putredinis</name>
    <dbReference type="NCBI Taxonomy" id="1442378"/>
    <lineage>
        <taxon>Eukaryota</taxon>
        <taxon>Fungi</taxon>
        <taxon>Dikarya</taxon>
        <taxon>Ascomycota</taxon>
        <taxon>Pezizomycotina</taxon>
        <taxon>Sordariomycetes</taxon>
        <taxon>Hypocreomycetidae</taxon>
        <taxon>Microascales</taxon>
        <taxon>Microascaceae</taxon>
        <taxon>Parascedosporium</taxon>
    </lineage>
</organism>
<accession>A0A9P1MG61</accession>
<dbReference type="Pfam" id="PF00098">
    <property type="entry name" value="zf-CCHC"/>
    <property type="match status" value="1"/>
</dbReference>
<feature type="region of interest" description="Disordered" evidence="3">
    <location>
        <begin position="129"/>
        <end position="276"/>
    </location>
</feature>
<dbReference type="InterPro" id="IPR001878">
    <property type="entry name" value="Znf_CCHC"/>
</dbReference>
<evidence type="ECO:0000256" key="2">
    <source>
        <dbReference type="SAM" id="Coils"/>
    </source>
</evidence>
<feature type="compositionally biased region" description="Gly residues" evidence="3">
    <location>
        <begin position="231"/>
        <end position="243"/>
    </location>
</feature>